<dbReference type="SUPFAM" id="SSF56112">
    <property type="entry name" value="Protein kinase-like (PK-like)"/>
    <property type="match status" value="1"/>
</dbReference>
<dbReference type="InterPro" id="IPR011009">
    <property type="entry name" value="Kinase-like_dom_sf"/>
</dbReference>
<proteinExistence type="predicted"/>
<keyword evidence="2" id="KW-1185">Reference proteome</keyword>
<dbReference type="Proteomes" id="UP001225356">
    <property type="component" value="Unassembled WGS sequence"/>
</dbReference>
<gene>
    <name evidence="1" type="ORF">J2853_003529</name>
</gene>
<reference evidence="1 2" key="1">
    <citation type="submission" date="2023-07" db="EMBL/GenBank/DDBJ databases">
        <title>Sequencing the genomes of 1000 actinobacteria strains.</title>
        <authorList>
            <person name="Klenk H.-P."/>
        </authorList>
    </citation>
    <scope>NUCLEOTIDE SEQUENCE [LARGE SCALE GENOMIC DNA]</scope>
    <source>
        <strain evidence="1 2">DSM 46740</strain>
    </source>
</reference>
<sequence length="265" mass="29648">MAVARIHWDDLPNETRAAIEKHTGSVWSSQTVSEGLNSAIAALLDTSSGKVFVKGLHRDYPRRWTQDMEAMINPHVHGLSPRLLWRIDGEWDVLGFEAVDGCHADFQSGSPDLAPLVDTVMTLGNLPCPDLPVTVAEHRWRTYVAAPEELEWLRGDRLLHTDYNPLNVLITDGRALLIDWAWPTRGAGWIDPACLVLRLIAGGHTAEEAERVVVQTPAWSSAPERGVEVFAWANVRLWDEIAGNDPAPWVERMACAAHEWLEYRV</sequence>
<dbReference type="RefSeq" id="WP_307559093.1">
    <property type="nucleotide sequence ID" value="NZ_JAUSQU010000001.1"/>
</dbReference>
<protein>
    <recommendedName>
        <fullName evidence="3">Aminoglycoside phosphotransferase</fullName>
    </recommendedName>
</protein>
<evidence type="ECO:0000313" key="1">
    <source>
        <dbReference type="EMBL" id="MDP9844318.1"/>
    </source>
</evidence>
<organism evidence="1 2">
    <name type="scientific">Streptosporangium lutulentum</name>
    <dbReference type="NCBI Taxonomy" id="1461250"/>
    <lineage>
        <taxon>Bacteria</taxon>
        <taxon>Bacillati</taxon>
        <taxon>Actinomycetota</taxon>
        <taxon>Actinomycetes</taxon>
        <taxon>Streptosporangiales</taxon>
        <taxon>Streptosporangiaceae</taxon>
        <taxon>Streptosporangium</taxon>
    </lineage>
</organism>
<name>A0ABT9QC54_9ACTN</name>
<comment type="caution">
    <text evidence="1">The sequence shown here is derived from an EMBL/GenBank/DDBJ whole genome shotgun (WGS) entry which is preliminary data.</text>
</comment>
<dbReference type="EMBL" id="JAUSQU010000001">
    <property type="protein sequence ID" value="MDP9844318.1"/>
    <property type="molecule type" value="Genomic_DNA"/>
</dbReference>
<accession>A0ABT9QC54</accession>
<evidence type="ECO:0000313" key="2">
    <source>
        <dbReference type="Proteomes" id="UP001225356"/>
    </source>
</evidence>
<evidence type="ECO:0008006" key="3">
    <source>
        <dbReference type="Google" id="ProtNLM"/>
    </source>
</evidence>